<dbReference type="InterPro" id="IPR019775">
    <property type="entry name" value="WD40_repeat_CS"/>
</dbReference>
<accession>A0A919K9M0</accession>
<gene>
    <name evidence="4" type="ORF">Ari01nite_84780</name>
</gene>
<feature type="repeat" description="WD" evidence="3">
    <location>
        <begin position="34"/>
        <end position="75"/>
    </location>
</feature>
<keyword evidence="5" id="KW-1185">Reference proteome</keyword>
<dbReference type="PROSITE" id="PS00678">
    <property type="entry name" value="WD_REPEATS_1"/>
    <property type="match status" value="1"/>
</dbReference>
<evidence type="ECO:0000256" key="2">
    <source>
        <dbReference type="ARBA" id="ARBA00022737"/>
    </source>
</evidence>
<dbReference type="PANTHER" id="PTHR19879">
    <property type="entry name" value="TRANSCRIPTION INITIATION FACTOR TFIID"/>
    <property type="match status" value="1"/>
</dbReference>
<dbReference type="Proteomes" id="UP000636960">
    <property type="component" value="Unassembled WGS sequence"/>
</dbReference>
<dbReference type="PROSITE" id="PS50082">
    <property type="entry name" value="WD_REPEATS_2"/>
    <property type="match status" value="2"/>
</dbReference>
<comment type="caution">
    <text evidence="4">The sequence shown here is derived from an EMBL/GenBank/DDBJ whole genome shotgun (WGS) entry which is preliminary data.</text>
</comment>
<keyword evidence="1 3" id="KW-0853">WD repeat</keyword>
<evidence type="ECO:0008006" key="6">
    <source>
        <dbReference type="Google" id="ProtNLM"/>
    </source>
</evidence>
<dbReference type="PROSITE" id="PS50294">
    <property type="entry name" value="WD_REPEATS_REGION"/>
    <property type="match status" value="1"/>
</dbReference>
<proteinExistence type="predicted"/>
<protein>
    <recommendedName>
        <fullName evidence="6">WD40 repeat domain-containing protein</fullName>
    </recommendedName>
</protein>
<evidence type="ECO:0000313" key="5">
    <source>
        <dbReference type="Proteomes" id="UP000636960"/>
    </source>
</evidence>
<dbReference type="AlphaFoldDB" id="A0A919K9M0"/>
<evidence type="ECO:0000256" key="1">
    <source>
        <dbReference type="ARBA" id="ARBA00022574"/>
    </source>
</evidence>
<keyword evidence="2" id="KW-0677">Repeat</keyword>
<dbReference type="SUPFAM" id="SSF101908">
    <property type="entry name" value="Putative isomerase YbhE"/>
    <property type="match status" value="1"/>
</dbReference>
<organism evidence="4 5">
    <name type="scientific">Paractinoplanes rishiriensis</name>
    <dbReference type="NCBI Taxonomy" id="1050105"/>
    <lineage>
        <taxon>Bacteria</taxon>
        <taxon>Bacillati</taxon>
        <taxon>Actinomycetota</taxon>
        <taxon>Actinomycetes</taxon>
        <taxon>Micromonosporales</taxon>
        <taxon>Micromonosporaceae</taxon>
        <taxon>Paractinoplanes</taxon>
    </lineage>
</organism>
<evidence type="ECO:0000313" key="4">
    <source>
        <dbReference type="EMBL" id="GIF01014.1"/>
    </source>
</evidence>
<dbReference type="EMBL" id="BOMV01000097">
    <property type="protein sequence ID" value="GIF01014.1"/>
    <property type="molecule type" value="Genomic_DNA"/>
</dbReference>
<evidence type="ECO:0000256" key="3">
    <source>
        <dbReference type="PROSITE-ProRule" id="PRU00221"/>
    </source>
</evidence>
<dbReference type="InterPro" id="IPR015943">
    <property type="entry name" value="WD40/YVTN_repeat-like_dom_sf"/>
</dbReference>
<dbReference type="Pfam" id="PF00400">
    <property type="entry name" value="WD40"/>
    <property type="match status" value="3"/>
</dbReference>
<dbReference type="PANTHER" id="PTHR19879:SF9">
    <property type="entry name" value="TRANSCRIPTION INITIATION FACTOR TFIID SUBUNIT 5"/>
    <property type="match status" value="1"/>
</dbReference>
<name>A0A919K9M0_9ACTN</name>
<feature type="repeat" description="WD" evidence="3">
    <location>
        <begin position="1"/>
        <end position="32"/>
    </location>
</feature>
<dbReference type="InterPro" id="IPR001680">
    <property type="entry name" value="WD40_rpt"/>
</dbReference>
<sequence>MALSPDGAVLATGLGDGTVQLSDLRTGRSIGGPVRGDSGQQPEMAFSPDGARLATGGADGTVRLWDSRTGQLLLGPLKGNEYSVVDLLFSPDGKQLAVVNGGSRAIAWMWDVHSGRLISGPLNSPEGMVSAVAFGPDGALLAAIGGINQPVLVWNPRNGAAVAGPLAVSTVTTGAFSPDGRTLALNEDGVVRLWDLWPFRNPLTHLCQRVGSISAETWRDMVPGEPVPDPCR</sequence>
<dbReference type="SMART" id="SM00320">
    <property type="entry name" value="WD40"/>
    <property type="match status" value="4"/>
</dbReference>
<dbReference type="Gene3D" id="2.130.10.10">
    <property type="entry name" value="YVTN repeat-like/Quinoprotein amine dehydrogenase"/>
    <property type="match status" value="1"/>
</dbReference>
<reference evidence="4" key="1">
    <citation type="submission" date="2021-01" db="EMBL/GenBank/DDBJ databases">
        <title>Whole genome shotgun sequence of Actinoplanes rishiriensis NBRC 108556.</title>
        <authorList>
            <person name="Komaki H."/>
            <person name="Tamura T."/>
        </authorList>
    </citation>
    <scope>NUCLEOTIDE SEQUENCE</scope>
    <source>
        <strain evidence="4">NBRC 108556</strain>
    </source>
</reference>